<protein>
    <submittedName>
        <fullName evidence="3">Biotin--[acetyl-CoA-carboxylase] ligase</fullName>
        <ecNumber evidence="3">6.3.4.15</ecNumber>
    </submittedName>
</protein>
<dbReference type="PANTHER" id="PTHR12835:SF5">
    <property type="entry name" value="BIOTIN--PROTEIN LIGASE"/>
    <property type="match status" value="1"/>
</dbReference>
<feature type="domain" description="BPL/LPL catalytic" evidence="2">
    <location>
        <begin position="3"/>
        <end position="196"/>
    </location>
</feature>
<dbReference type="Pfam" id="PF03099">
    <property type="entry name" value="BPL_LplA_LipB"/>
    <property type="match status" value="1"/>
</dbReference>
<evidence type="ECO:0000313" key="4">
    <source>
        <dbReference type="Proteomes" id="UP001254165"/>
    </source>
</evidence>
<dbReference type="PANTHER" id="PTHR12835">
    <property type="entry name" value="BIOTIN PROTEIN LIGASE"/>
    <property type="match status" value="1"/>
</dbReference>
<keyword evidence="1 3" id="KW-0436">Ligase</keyword>
<dbReference type="CDD" id="cd16442">
    <property type="entry name" value="BPL"/>
    <property type="match status" value="1"/>
</dbReference>
<gene>
    <name evidence="3" type="ORF">QYE77_11945</name>
</gene>
<dbReference type="SUPFAM" id="SSF55681">
    <property type="entry name" value="Class II aaRS and biotin synthetases"/>
    <property type="match status" value="1"/>
</dbReference>
<dbReference type="GO" id="GO:0004077">
    <property type="term" value="F:biotin--[biotin carboxyl-carrier protein] ligase activity"/>
    <property type="evidence" value="ECO:0007669"/>
    <property type="project" value="UniProtKB-EC"/>
</dbReference>
<dbReference type="RefSeq" id="WP_315625650.1">
    <property type="nucleotide sequence ID" value="NZ_JAUHMF010000002.1"/>
</dbReference>
<dbReference type="InterPro" id="IPR045864">
    <property type="entry name" value="aa-tRNA-synth_II/BPL/LPL"/>
</dbReference>
<evidence type="ECO:0000256" key="1">
    <source>
        <dbReference type="ARBA" id="ARBA00022598"/>
    </source>
</evidence>
<proteinExistence type="predicted"/>
<evidence type="ECO:0000259" key="2">
    <source>
        <dbReference type="PROSITE" id="PS51733"/>
    </source>
</evidence>
<evidence type="ECO:0000313" key="3">
    <source>
        <dbReference type="EMBL" id="MDT8898976.1"/>
    </source>
</evidence>
<dbReference type="Gene3D" id="3.30.930.10">
    <property type="entry name" value="Bira Bifunctional Protein, Domain 2"/>
    <property type="match status" value="1"/>
</dbReference>
<dbReference type="EC" id="6.3.4.15" evidence="3"/>
<dbReference type="InterPro" id="IPR004143">
    <property type="entry name" value="BPL_LPL_catalytic"/>
</dbReference>
<dbReference type="Proteomes" id="UP001254165">
    <property type="component" value="Unassembled WGS sequence"/>
</dbReference>
<sequence>MMESAALEHWLRDLNLPAWQYYEEVGSTNDIALAWLDQGAPDGALVVAGHQTQGRGRLGRTWITVPEAGLAFTLIVRPNAQLPFPVERLTALGALAVAQAFKVGFGVDAHIKWPNDVLIDKRKVCGILVELAWQEEQLQGAVVGIGINVGRAAVPPAEGLHYPAISLEEVLGHPINRWDVLRRVLEAFFAWRHRLTSPEFMIAWEDHLAFRGEWVQASDGHNPPLIGRVKGLSPEGHLRLRLEDGTEYRLNAGEIRPLAAPFAGSSGGEDA</sequence>
<organism evidence="3 4">
    <name type="scientific">Thermanaerothrix solaris</name>
    <dbReference type="NCBI Taxonomy" id="3058434"/>
    <lineage>
        <taxon>Bacteria</taxon>
        <taxon>Bacillati</taxon>
        <taxon>Chloroflexota</taxon>
        <taxon>Anaerolineae</taxon>
        <taxon>Anaerolineales</taxon>
        <taxon>Anaerolineaceae</taxon>
        <taxon>Thermanaerothrix</taxon>
    </lineage>
</organism>
<dbReference type="EMBL" id="JAUHMF010000002">
    <property type="protein sequence ID" value="MDT8898976.1"/>
    <property type="molecule type" value="Genomic_DNA"/>
</dbReference>
<reference evidence="3 4" key="1">
    <citation type="submission" date="2023-07" db="EMBL/GenBank/DDBJ databases">
        <title>Novel species of Thermanaerothrix with wide hydrolytic capabilities.</title>
        <authorList>
            <person name="Zayulina K.S."/>
            <person name="Podosokorskaya O.A."/>
            <person name="Elcheninov A.G."/>
        </authorList>
    </citation>
    <scope>NUCLEOTIDE SEQUENCE [LARGE SCALE GENOMIC DNA]</scope>
    <source>
        <strain evidence="3 4">4228-RoL</strain>
    </source>
</reference>
<accession>A0ABU3NQ57</accession>
<dbReference type="PROSITE" id="PS51733">
    <property type="entry name" value="BPL_LPL_CATALYTIC"/>
    <property type="match status" value="1"/>
</dbReference>
<dbReference type="InterPro" id="IPR004408">
    <property type="entry name" value="Biotin_CoA_COase_ligase"/>
</dbReference>
<name>A0ABU3NQ57_9CHLR</name>
<dbReference type="NCBIfam" id="TIGR00121">
    <property type="entry name" value="birA_ligase"/>
    <property type="match status" value="1"/>
</dbReference>
<comment type="caution">
    <text evidence="3">The sequence shown here is derived from an EMBL/GenBank/DDBJ whole genome shotgun (WGS) entry which is preliminary data.</text>
</comment>
<keyword evidence="4" id="KW-1185">Reference proteome</keyword>